<proteinExistence type="predicted"/>
<protein>
    <submittedName>
        <fullName evidence="1">Uncharacterized protein</fullName>
    </submittedName>
</protein>
<dbReference type="EMBL" id="CAJJDM010000010">
    <property type="protein sequence ID" value="CAD8048963.1"/>
    <property type="molecule type" value="Genomic_DNA"/>
</dbReference>
<organism evidence="1 2">
    <name type="scientific">Paramecium primaurelia</name>
    <dbReference type="NCBI Taxonomy" id="5886"/>
    <lineage>
        <taxon>Eukaryota</taxon>
        <taxon>Sar</taxon>
        <taxon>Alveolata</taxon>
        <taxon>Ciliophora</taxon>
        <taxon>Intramacronucleata</taxon>
        <taxon>Oligohymenophorea</taxon>
        <taxon>Peniculida</taxon>
        <taxon>Parameciidae</taxon>
        <taxon>Paramecium</taxon>
    </lineage>
</organism>
<comment type="caution">
    <text evidence="1">The sequence shown here is derived from an EMBL/GenBank/DDBJ whole genome shotgun (WGS) entry which is preliminary data.</text>
</comment>
<evidence type="ECO:0000313" key="2">
    <source>
        <dbReference type="Proteomes" id="UP000688137"/>
    </source>
</evidence>
<accession>A0A8S1K3E6</accession>
<reference evidence="1" key="1">
    <citation type="submission" date="2021-01" db="EMBL/GenBank/DDBJ databases">
        <authorList>
            <consortium name="Genoscope - CEA"/>
            <person name="William W."/>
        </authorList>
    </citation>
    <scope>NUCLEOTIDE SEQUENCE</scope>
</reference>
<keyword evidence="2" id="KW-1185">Reference proteome</keyword>
<dbReference type="Proteomes" id="UP000688137">
    <property type="component" value="Unassembled WGS sequence"/>
</dbReference>
<gene>
    <name evidence="1" type="ORF">PPRIM_AZ9-3.1.T0130160</name>
</gene>
<evidence type="ECO:0000313" key="1">
    <source>
        <dbReference type="EMBL" id="CAD8048963.1"/>
    </source>
</evidence>
<dbReference type="OMA" id="KNSANCQ"/>
<sequence>MEDSFFDHIEIVNPIINTQNSNAQCVRRCLDQQFQSCIQKVQQNISSLKRQESFHTSSFFIQNIIHQPKLNPKQLDKSKSFINALKILKKNNDSYQSNLRQKTLTSYQTSDLVQLLKCRSGNKNSANCQTQIYKKQQIQAKQLQQIKQQLNEFNIRKSNSAYIQAIFK</sequence>
<dbReference type="AlphaFoldDB" id="A0A8S1K3E6"/>
<name>A0A8S1K3E6_PARPR</name>